<gene>
    <name evidence="1" type="ORF">CDAR_259201</name>
</gene>
<comment type="caution">
    <text evidence="1">The sequence shown here is derived from an EMBL/GenBank/DDBJ whole genome shotgun (WGS) entry which is preliminary data.</text>
</comment>
<proteinExistence type="predicted"/>
<name>A0AAV4MAS8_9ARAC</name>
<dbReference type="Proteomes" id="UP001054837">
    <property type="component" value="Unassembled WGS sequence"/>
</dbReference>
<reference evidence="1 2" key="1">
    <citation type="submission" date="2021-06" db="EMBL/GenBank/DDBJ databases">
        <title>Caerostris darwini draft genome.</title>
        <authorList>
            <person name="Kono N."/>
            <person name="Arakawa K."/>
        </authorList>
    </citation>
    <scope>NUCLEOTIDE SEQUENCE [LARGE SCALE GENOMIC DNA]</scope>
</reference>
<organism evidence="1 2">
    <name type="scientific">Caerostris darwini</name>
    <dbReference type="NCBI Taxonomy" id="1538125"/>
    <lineage>
        <taxon>Eukaryota</taxon>
        <taxon>Metazoa</taxon>
        <taxon>Ecdysozoa</taxon>
        <taxon>Arthropoda</taxon>
        <taxon>Chelicerata</taxon>
        <taxon>Arachnida</taxon>
        <taxon>Araneae</taxon>
        <taxon>Araneomorphae</taxon>
        <taxon>Entelegynae</taxon>
        <taxon>Araneoidea</taxon>
        <taxon>Araneidae</taxon>
        <taxon>Caerostris</taxon>
    </lineage>
</organism>
<dbReference type="EMBL" id="BPLQ01000264">
    <property type="protein sequence ID" value="GIX69355.1"/>
    <property type="molecule type" value="Genomic_DNA"/>
</dbReference>
<evidence type="ECO:0000313" key="1">
    <source>
        <dbReference type="EMBL" id="GIX69355.1"/>
    </source>
</evidence>
<accession>A0AAV4MAS8</accession>
<keyword evidence="2" id="KW-1185">Reference proteome</keyword>
<protein>
    <submittedName>
        <fullName evidence="1">Uncharacterized protein</fullName>
    </submittedName>
</protein>
<sequence>MITFLARKSQGLSADTMMTNQGGADIPAIIWDNSKSQKSEDIAEIEKTIVYIESFTGWKKQEHESTLTEHN</sequence>
<evidence type="ECO:0000313" key="2">
    <source>
        <dbReference type="Proteomes" id="UP001054837"/>
    </source>
</evidence>
<dbReference type="AlphaFoldDB" id="A0AAV4MAS8"/>